<name>A0A9N9H865_9GLOM</name>
<dbReference type="AlphaFoldDB" id="A0A9N9H865"/>
<dbReference type="Proteomes" id="UP000789396">
    <property type="component" value="Unassembled WGS sequence"/>
</dbReference>
<keyword evidence="3" id="KW-1185">Reference proteome</keyword>
<feature type="non-terminal residue" evidence="2">
    <location>
        <position position="272"/>
    </location>
</feature>
<evidence type="ECO:0000313" key="2">
    <source>
        <dbReference type="EMBL" id="CAG8664322.1"/>
    </source>
</evidence>
<feature type="compositionally biased region" description="Basic and acidic residues" evidence="1">
    <location>
        <begin position="46"/>
        <end position="61"/>
    </location>
</feature>
<sequence>MAAVQDSSITDGKTTFFHLKRDAYNSVMTSQVTISVLCKYDPKGRHSRNEELEKLAEKLDSPNKTNRKSKQPISEDAQEESSSRAKSAEANSQQITENAEADTDPEPENAVAETQNSTTEQTLNDDQDDQSVCEVISSDQEDEETTNKPSRWYYDTLSTASTWLKINNPIFQQYMNIPSIDSPSLSDPMPVSLPLARQSQENSNNILTRNVSHIPDIVISNNAFPSETHNEDQRYKRLIAGFIKLDDLTLPISYCDPDLEAMIFLNLFPIGK</sequence>
<accession>A0A9N9H865</accession>
<protein>
    <submittedName>
        <fullName evidence="2">10400_t:CDS:1</fullName>
    </submittedName>
</protein>
<reference evidence="2" key="1">
    <citation type="submission" date="2021-06" db="EMBL/GenBank/DDBJ databases">
        <authorList>
            <person name="Kallberg Y."/>
            <person name="Tangrot J."/>
            <person name="Rosling A."/>
        </authorList>
    </citation>
    <scope>NUCLEOTIDE SEQUENCE</scope>
    <source>
        <strain evidence="2">IN212</strain>
    </source>
</reference>
<feature type="region of interest" description="Disordered" evidence="1">
    <location>
        <begin position="46"/>
        <end position="129"/>
    </location>
</feature>
<dbReference type="EMBL" id="CAJVPZ010015231">
    <property type="protein sequence ID" value="CAG8664322.1"/>
    <property type="molecule type" value="Genomic_DNA"/>
</dbReference>
<gene>
    <name evidence="2" type="ORF">RFULGI_LOCUS8975</name>
</gene>
<evidence type="ECO:0000256" key="1">
    <source>
        <dbReference type="SAM" id="MobiDB-lite"/>
    </source>
</evidence>
<organism evidence="2 3">
    <name type="scientific">Racocetra fulgida</name>
    <dbReference type="NCBI Taxonomy" id="60492"/>
    <lineage>
        <taxon>Eukaryota</taxon>
        <taxon>Fungi</taxon>
        <taxon>Fungi incertae sedis</taxon>
        <taxon>Mucoromycota</taxon>
        <taxon>Glomeromycotina</taxon>
        <taxon>Glomeromycetes</taxon>
        <taxon>Diversisporales</taxon>
        <taxon>Gigasporaceae</taxon>
        <taxon>Racocetra</taxon>
    </lineage>
</organism>
<feature type="compositionally biased region" description="Polar residues" evidence="1">
    <location>
        <begin position="112"/>
        <end position="122"/>
    </location>
</feature>
<dbReference type="OrthoDB" id="2440770at2759"/>
<proteinExistence type="predicted"/>
<comment type="caution">
    <text evidence="2">The sequence shown here is derived from an EMBL/GenBank/DDBJ whole genome shotgun (WGS) entry which is preliminary data.</text>
</comment>
<evidence type="ECO:0000313" key="3">
    <source>
        <dbReference type="Proteomes" id="UP000789396"/>
    </source>
</evidence>